<dbReference type="GeneID" id="14883134"/>
<reference evidence="1 2" key="1">
    <citation type="submission" date="2012-10" db="EMBL/GenBank/DDBJ databases">
        <authorList>
            <person name="Zafar N."/>
            <person name="Inman J."/>
            <person name="Hall N."/>
            <person name="Lorenzi H."/>
            <person name="Caler E."/>
        </authorList>
    </citation>
    <scope>NUCLEOTIDE SEQUENCE [LARGE SCALE GENOMIC DNA]</scope>
    <source>
        <strain evidence="1 2">IP1</strain>
    </source>
</reference>
<name>L7FK28_ENTIV</name>
<dbReference type="Proteomes" id="UP000014680">
    <property type="component" value="Unassembled WGS sequence"/>
</dbReference>
<accession>L7FK28</accession>
<keyword evidence="2" id="KW-1185">Reference proteome</keyword>
<dbReference type="EMBL" id="KB207146">
    <property type="protein sequence ID" value="ELP84158.1"/>
    <property type="molecule type" value="Genomic_DNA"/>
</dbReference>
<dbReference type="KEGG" id="eiv:EIN_348100"/>
<dbReference type="VEuPathDB" id="AmoebaDB:EIN_348100"/>
<evidence type="ECO:0000313" key="1">
    <source>
        <dbReference type="EMBL" id="ELP84158.1"/>
    </source>
</evidence>
<gene>
    <name evidence="1" type="ORF">EIN_348100</name>
</gene>
<dbReference type="AlphaFoldDB" id="L7FK28"/>
<protein>
    <submittedName>
        <fullName evidence="1">Uncharacterized protein</fullName>
    </submittedName>
</protein>
<sequence>MKHASGSTCYLSDFKTSVKPAFYVPCAIHPLLYEDSSNTSRCGSVLSSPLDFGFVVPPRGTNPILSDPNFNPPMFLNSSKEQVCCSSAPHSPFLIFDDEVDVY</sequence>
<organism evidence="1 2">
    <name type="scientific">Entamoeba invadens IP1</name>
    <dbReference type="NCBI Taxonomy" id="370355"/>
    <lineage>
        <taxon>Eukaryota</taxon>
        <taxon>Amoebozoa</taxon>
        <taxon>Evosea</taxon>
        <taxon>Archamoebae</taxon>
        <taxon>Mastigamoebida</taxon>
        <taxon>Entamoebidae</taxon>
        <taxon>Entamoeba</taxon>
    </lineage>
</organism>
<dbReference type="RefSeq" id="XP_004183504.1">
    <property type="nucleotide sequence ID" value="XM_004183456.1"/>
</dbReference>
<proteinExistence type="predicted"/>
<evidence type="ECO:0000313" key="2">
    <source>
        <dbReference type="Proteomes" id="UP000014680"/>
    </source>
</evidence>